<comment type="caution">
    <text evidence="2">The sequence shown here is derived from an EMBL/GenBank/DDBJ whole genome shotgun (WGS) entry which is preliminary data.</text>
</comment>
<evidence type="ECO:0000259" key="1">
    <source>
        <dbReference type="Pfam" id="PF01872"/>
    </source>
</evidence>
<dbReference type="Pfam" id="PF01872">
    <property type="entry name" value="RibD_C"/>
    <property type="match status" value="1"/>
</dbReference>
<sequence length="192" mass="20677">MKTQYYTATSLDGFLATEDDSLDWLFPLGSLKDSSYPEFISKVGALAMGSATYEWMVRNAETVAAETGSPWPYMQPTWVFSSRNLPTIDGAAIRFVKGDVRTVHSEMRAAAGDMNIWVVGGGDLAGQFHDAGLLDELIVQIGSATLGKGKPLFPRRVLSPSLRLVSVHQMGAGMAELRYTVDIGRAAGVGTV</sequence>
<dbReference type="EMBL" id="JAVDXT010000002">
    <property type="protein sequence ID" value="MDR7378286.1"/>
    <property type="molecule type" value="Genomic_DNA"/>
</dbReference>
<dbReference type="InterPro" id="IPR050765">
    <property type="entry name" value="Riboflavin_Biosynth_HTPR"/>
</dbReference>
<proteinExistence type="predicted"/>
<evidence type="ECO:0000313" key="2">
    <source>
        <dbReference type="EMBL" id="MDR7378286.1"/>
    </source>
</evidence>
<dbReference type="InterPro" id="IPR002734">
    <property type="entry name" value="RibDG_C"/>
</dbReference>
<name>A0ABU2CAF4_9BURK</name>
<keyword evidence="3" id="KW-1185">Reference proteome</keyword>
<protein>
    <submittedName>
        <fullName evidence="2">Dihydrofolate reductase</fullName>
    </submittedName>
</protein>
<feature type="domain" description="Bacterial bifunctional deaminase-reductase C-terminal" evidence="1">
    <location>
        <begin position="7"/>
        <end position="174"/>
    </location>
</feature>
<dbReference type="Proteomes" id="UP001180487">
    <property type="component" value="Unassembled WGS sequence"/>
</dbReference>
<evidence type="ECO:0000313" key="3">
    <source>
        <dbReference type="Proteomes" id="UP001180487"/>
    </source>
</evidence>
<dbReference type="Gene3D" id="3.40.430.10">
    <property type="entry name" value="Dihydrofolate Reductase, subunit A"/>
    <property type="match status" value="1"/>
</dbReference>
<dbReference type="SUPFAM" id="SSF53597">
    <property type="entry name" value="Dihydrofolate reductase-like"/>
    <property type="match status" value="1"/>
</dbReference>
<dbReference type="InterPro" id="IPR024072">
    <property type="entry name" value="DHFR-like_dom_sf"/>
</dbReference>
<dbReference type="PANTHER" id="PTHR38011:SF11">
    <property type="entry name" value="2,5-DIAMINO-6-RIBOSYLAMINO-4(3H)-PYRIMIDINONE 5'-PHOSPHATE REDUCTASE"/>
    <property type="match status" value="1"/>
</dbReference>
<organism evidence="2 3">
    <name type="scientific">Rhodoferax ferrireducens</name>
    <dbReference type="NCBI Taxonomy" id="192843"/>
    <lineage>
        <taxon>Bacteria</taxon>
        <taxon>Pseudomonadati</taxon>
        <taxon>Pseudomonadota</taxon>
        <taxon>Betaproteobacteria</taxon>
        <taxon>Burkholderiales</taxon>
        <taxon>Comamonadaceae</taxon>
        <taxon>Rhodoferax</taxon>
    </lineage>
</organism>
<reference evidence="2 3" key="1">
    <citation type="submission" date="2023-07" db="EMBL/GenBank/DDBJ databases">
        <title>Sorghum-associated microbial communities from plants grown in Nebraska, USA.</title>
        <authorList>
            <person name="Schachtman D."/>
        </authorList>
    </citation>
    <scope>NUCLEOTIDE SEQUENCE [LARGE SCALE GENOMIC DNA]</scope>
    <source>
        <strain evidence="2 3">BE313</strain>
    </source>
</reference>
<dbReference type="RefSeq" id="WP_310374275.1">
    <property type="nucleotide sequence ID" value="NZ_JAVDXT010000002.1"/>
</dbReference>
<accession>A0ABU2CAF4</accession>
<dbReference type="PANTHER" id="PTHR38011">
    <property type="entry name" value="DIHYDROFOLATE REDUCTASE FAMILY PROTEIN (AFU_ORTHOLOGUE AFUA_8G06820)"/>
    <property type="match status" value="1"/>
</dbReference>
<gene>
    <name evidence="2" type="ORF">J2X19_002965</name>
</gene>